<gene>
    <name evidence="1" type="primary">AVEN_154362_1</name>
    <name evidence="1" type="ORF">CEXT_499261</name>
</gene>
<keyword evidence="2" id="KW-1185">Reference proteome</keyword>
<organism evidence="1 2">
    <name type="scientific">Caerostris extrusa</name>
    <name type="common">Bark spider</name>
    <name type="synonym">Caerostris bankana</name>
    <dbReference type="NCBI Taxonomy" id="172846"/>
    <lineage>
        <taxon>Eukaryota</taxon>
        <taxon>Metazoa</taxon>
        <taxon>Ecdysozoa</taxon>
        <taxon>Arthropoda</taxon>
        <taxon>Chelicerata</taxon>
        <taxon>Arachnida</taxon>
        <taxon>Araneae</taxon>
        <taxon>Araneomorphae</taxon>
        <taxon>Entelegynae</taxon>
        <taxon>Araneoidea</taxon>
        <taxon>Araneidae</taxon>
        <taxon>Caerostris</taxon>
    </lineage>
</organism>
<comment type="caution">
    <text evidence="1">The sequence shown here is derived from an EMBL/GenBank/DDBJ whole genome shotgun (WGS) entry which is preliminary data.</text>
</comment>
<name>A0AAV4V5U9_CAEEX</name>
<dbReference type="AlphaFoldDB" id="A0AAV4V5U9"/>
<proteinExistence type="predicted"/>
<dbReference type="Proteomes" id="UP001054945">
    <property type="component" value="Unassembled WGS sequence"/>
</dbReference>
<dbReference type="EMBL" id="BPLR01013986">
    <property type="protein sequence ID" value="GIY65423.1"/>
    <property type="molecule type" value="Genomic_DNA"/>
</dbReference>
<evidence type="ECO:0000313" key="2">
    <source>
        <dbReference type="Proteomes" id="UP001054945"/>
    </source>
</evidence>
<evidence type="ECO:0000313" key="1">
    <source>
        <dbReference type="EMBL" id="GIY65423.1"/>
    </source>
</evidence>
<sequence>MFPKQDLGFPVLVANFKTKVLVAVLYANQDRAPMTLPMSLKCLDSKNRDYKIVMAGDFNINTERRREFCKIMAEIYYMTSRNNIAQYTKRTRTRIDAIFSACSVRTCL</sequence>
<accession>A0AAV4V5U9</accession>
<evidence type="ECO:0008006" key="3">
    <source>
        <dbReference type="Google" id="ProtNLM"/>
    </source>
</evidence>
<protein>
    <recommendedName>
        <fullName evidence="3">Endonuclease/exonuclease/phosphatase domain-containing protein</fullName>
    </recommendedName>
</protein>
<reference evidence="1 2" key="1">
    <citation type="submission" date="2021-06" db="EMBL/GenBank/DDBJ databases">
        <title>Caerostris extrusa draft genome.</title>
        <authorList>
            <person name="Kono N."/>
            <person name="Arakawa K."/>
        </authorList>
    </citation>
    <scope>NUCLEOTIDE SEQUENCE [LARGE SCALE GENOMIC DNA]</scope>
</reference>